<feature type="chain" id="PRO_5035721480" evidence="2">
    <location>
        <begin position="20"/>
        <end position="639"/>
    </location>
</feature>
<dbReference type="EMBL" id="CAKXAJ010025032">
    <property type="protein sequence ID" value="CAH2234148.1"/>
    <property type="molecule type" value="Genomic_DNA"/>
</dbReference>
<evidence type="ECO:0000259" key="3">
    <source>
        <dbReference type="PROSITE" id="PS50835"/>
    </source>
</evidence>
<feature type="domain" description="Ig-like" evidence="3">
    <location>
        <begin position="440"/>
        <end position="544"/>
    </location>
</feature>
<dbReference type="OrthoDB" id="10253878at2759"/>
<dbReference type="PROSITE" id="PS50835">
    <property type="entry name" value="IG_LIKE"/>
    <property type="match status" value="1"/>
</dbReference>
<keyword evidence="1" id="KW-0472">Membrane</keyword>
<dbReference type="Proteomes" id="UP000838756">
    <property type="component" value="Unassembled WGS sequence"/>
</dbReference>
<comment type="caution">
    <text evidence="4">The sequence shown here is derived from an EMBL/GenBank/DDBJ whole genome shotgun (WGS) entry which is preliminary data.</text>
</comment>
<feature type="signal peptide" evidence="2">
    <location>
        <begin position="1"/>
        <end position="19"/>
    </location>
</feature>
<evidence type="ECO:0000313" key="5">
    <source>
        <dbReference type="Proteomes" id="UP000838756"/>
    </source>
</evidence>
<dbReference type="SMART" id="SM00409">
    <property type="entry name" value="IG"/>
    <property type="match status" value="2"/>
</dbReference>
<organism evidence="4 5">
    <name type="scientific">Pararge aegeria aegeria</name>
    <dbReference type="NCBI Taxonomy" id="348720"/>
    <lineage>
        <taxon>Eukaryota</taxon>
        <taxon>Metazoa</taxon>
        <taxon>Ecdysozoa</taxon>
        <taxon>Arthropoda</taxon>
        <taxon>Hexapoda</taxon>
        <taxon>Insecta</taxon>
        <taxon>Pterygota</taxon>
        <taxon>Neoptera</taxon>
        <taxon>Endopterygota</taxon>
        <taxon>Lepidoptera</taxon>
        <taxon>Glossata</taxon>
        <taxon>Ditrysia</taxon>
        <taxon>Papilionoidea</taxon>
        <taxon>Nymphalidae</taxon>
        <taxon>Satyrinae</taxon>
        <taxon>Satyrini</taxon>
        <taxon>Parargina</taxon>
        <taxon>Pararge</taxon>
    </lineage>
</organism>
<dbReference type="Gene3D" id="2.60.40.10">
    <property type="entry name" value="Immunoglobulins"/>
    <property type="match status" value="1"/>
</dbReference>
<evidence type="ECO:0000313" key="4">
    <source>
        <dbReference type="EMBL" id="CAH2234148.1"/>
    </source>
</evidence>
<keyword evidence="5" id="KW-1185">Reference proteome</keyword>
<evidence type="ECO:0000256" key="1">
    <source>
        <dbReference type="SAM" id="Phobius"/>
    </source>
</evidence>
<feature type="transmembrane region" description="Helical" evidence="1">
    <location>
        <begin position="558"/>
        <end position="580"/>
    </location>
</feature>
<keyword evidence="1" id="KW-1133">Transmembrane helix</keyword>
<sequence length="639" mass="70112">MLMLYFNIIILICGFITYGACNNAIATIDLNFDNVLLAQNGLGWPSQLKVAKGNEALMKLRIPLANQRACLVTDPAGNEFDVQQPPNNRYQKWGDGCGIRVKNIKQEDEGRWRLTASKANDSIVGWIELDVLDITSPEAAPPISLQDGETHTQVALSSIDNAYCVVAKPFAESSLVPGQCTVTLDRTTRAVQGNWQVFLGLPGRVSEVQTKRHVTVQTERLDVGYVHDAAQRLHLYCNILHSNKEITFCRFQKTSNPYGYNVVDGLSDGSYSYFGDGFELKQCGITIEKPSAKDYATWRCSVGVQIKVGNAMQQQTPMQALISVTAPNIKSLGNLEKNEGTIRNVFVQKDSPFTISCNAGISLRYCWFQHPNGTQFTPVRLANEEQLFWYTGESLEVGECGITFAHSNESDSGKWSCFMGPKLNTGIEMKDQVEVRVTGPLAANLKEVPVIVGENATLYCKTSNGRRALKYCRFLSPQLVGMSVDSSVTPENAILDRFFFTTGRDLNFGDCSLSITSVQEEDIGTWTCAAVVDNEILESRDSIRVFLGVAPRRPRLQAGIIGTSAGLSVLVVILIGYVTYKRGWIQRLLTLRIRRATTNTEAVGDYAFQSRSSAQGSISSTILGSVSSGSSEESVGASA</sequence>
<protein>
    <submittedName>
        <fullName evidence="4">Jg9030 protein</fullName>
    </submittedName>
</protein>
<keyword evidence="1" id="KW-0812">Transmembrane</keyword>
<keyword evidence="2" id="KW-0732">Signal</keyword>
<dbReference type="AlphaFoldDB" id="A0A8S4RBX8"/>
<accession>A0A8S4RBX8</accession>
<dbReference type="InterPro" id="IPR036179">
    <property type="entry name" value="Ig-like_dom_sf"/>
</dbReference>
<name>A0A8S4RBX8_9NEOP</name>
<dbReference type="InterPro" id="IPR013783">
    <property type="entry name" value="Ig-like_fold"/>
</dbReference>
<proteinExistence type="predicted"/>
<gene>
    <name evidence="4" type="primary">jg9030</name>
    <name evidence="4" type="ORF">PAEG_LOCUS12021</name>
</gene>
<dbReference type="InterPro" id="IPR007110">
    <property type="entry name" value="Ig-like_dom"/>
</dbReference>
<evidence type="ECO:0000256" key="2">
    <source>
        <dbReference type="SAM" id="SignalP"/>
    </source>
</evidence>
<reference evidence="4" key="1">
    <citation type="submission" date="2022-03" db="EMBL/GenBank/DDBJ databases">
        <authorList>
            <person name="Lindestad O."/>
        </authorList>
    </citation>
    <scope>NUCLEOTIDE SEQUENCE</scope>
</reference>
<dbReference type="SUPFAM" id="SSF48726">
    <property type="entry name" value="Immunoglobulin"/>
    <property type="match status" value="2"/>
</dbReference>
<dbReference type="InterPro" id="IPR003599">
    <property type="entry name" value="Ig_sub"/>
</dbReference>